<protein>
    <submittedName>
        <fullName evidence="2">WXG100 family type VII secretion target</fullName>
    </submittedName>
</protein>
<comment type="caution">
    <text evidence="2">The sequence shown here is derived from an EMBL/GenBank/DDBJ whole genome shotgun (WGS) entry which is preliminary data.</text>
</comment>
<evidence type="ECO:0000313" key="3">
    <source>
        <dbReference type="Proteomes" id="UP001596067"/>
    </source>
</evidence>
<sequence>MEDQFGTKVHGPGEAGAPEPAPVMGLVTAARAAGAPGAGPAAAAAAAPAVPAKNAGTGFEAHPAQYRAAVSPMLVASDRVSTAYLALDSFLTSMNATNPWGNDHAGHQFAEGEKGYLAYSAGTLKGLKGLPAALRRVAEGLQRMADNYENTERRVVDAFKGRTEGPGTYGPANPIPASADLPQAPAPVAPTLPGPHVGPMVHTGGRR</sequence>
<accession>A0ABW1EPQ5</accession>
<evidence type="ECO:0000313" key="2">
    <source>
        <dbReference type="EMBL" id="MFC5883980.1"/>
    </source>
</evidence>
<organism evidence="2 3">
    <name type="scientific">Kitasatospora aburaviensis</name>
    <dbReference type="NCBI Taxonomy" id="67265"/>
    <lineage>
        <taxon>Bacteria</taxon>
        <taxon>Bacillati</taxon>
        <taxon>Actinomycetota</taxon>
        <taxon>Actinomycetes</taxon>
        <taxon>Kitasatosporales</taxon>
        <taxon>Streptomycetaceae</taxon>
        <taxon>Kitasatospora</taxon>
    </lineage>
</organism>
<reference evidence="3" key="1">
    <citation type="journal article" date="2019" name="Int. J. Syst. Evol. Microbiol.">
        <title>The Global Catalogue of Microorganisms (GCM) 10K type strain sequencing project: providing services to taxonomists for standard genome sequencing and annotation.</title>
        <authorList>
            <consortium name="The Broad Institute Genomics Platform"/>
            <consortium name="The Broad Institute Genome Sequencing Center for Infectious Disease"/>
            <person name="Wu L."/>
            <person name="Ma J."/>
        </authorList>
    </citation>
    <scope>NUCLEOTIDE SEQUENCE [LARGE SCALE GENOMIC DNA]</scope>
    <source>
        <strain evidence="3">CGMCC 4.1469</strain>
    </source>
</reference>
<dbReference type="EMBL" id="JBHSOD010000002">
    <property type="protein sequence ID" value="MFC5883980.1"/>
    <property type="molecule type" value="Genomic_DNA"/>
</dbReference>
<feature type="region of interest" description="Disordered" evidence="1">
    <location>
        <begin position="161"/>
        <end position="207"/>
    </location>
</feature>
<gene>
    <name evidence="2" type="ORF">ACFP0N_03150</name>
</gene>
<dbReference type="Proteomes" id="UP001596067">
    <property type="component" value="Unassembled WGS sequence"/>
</dbReference>
<dbReference type="RefSeq" id="WP_313763326.1">
    <property type="nucleotide sequence ID" value="NZ_BAAAVH010000108.1"/>
</dbReference>
<keyword evidence="3" id="KW-1185">Reference proteome</keyword>
<evidence type="ECO:0000256" key="1">
    <source>
        <dbReference type="SAM" id="MobiDB-lite"/>
    </source>
</evidence>
<name>A0ABW1EPQ5_9ACTN</name>
<proteinExistence type="predicted"/>
<feature type="region of interest" description="Disordered" evidence="1">
    <location>
        <begin position="1"/>
        <end position="21"/>
    </location>
</feature>
<feature type="compositionally biased region" description="Pro residues" evidence="1">
    <location>
        <begin position="184"/>
        <end position="193"/>
    </location>
</feature>